<evidence type="ECO:0000256" key="1">
    <source>
        <dbReference type="SAM" id="Phobius"/>
    </source>
</evidence>
<sequence>MDNPSKEQILASSSGWVATTLNFLPGLGAGYLYQRRWIPYFATGGAATAWFVLGAILNGDAEPTKSEQLIGIGGLFLISITTMIEAKIAHNKATLAVEEQLQSKTPKKKTGLFR</sequence>
<reference evidence="3" key="1">
    <citation type="journal article" date="2007" name="PLoS Genet.">
        <title>Patterns and implications of gene gain and loss in the evolution of Prochlorococcus.</title>
        <authorList>
            <person name="Kettler G.C."/>
            <person name="Martiny A.C."/>
            <person name="Huang K."/>
            <person name="Zucker J."/>
            <person name="Coleman M.L."/>
            <person name="Rodrigue S."/>
            <person name="Chen F."/>
            <person name="Lapidus A."/>
            <person name="Ferriera S."/>
            <person name="Johnson J."/>
            <person name="Steglich C."/>
            <person name="Church G.M."/>
            <person name="Richardson P."/>
            <person name="Chisholm S.W."/>
        </authorList>
    </citation>
    <scope>NUCLEOTIDE SEQUENCE [LARGE SCALE GENOMIC DNA]</scope>
    <source>
        <strain evidence="3">NATL1A</strain>
    </source>
</reference>
<dbReference type="KEGG" id="pme:NATL1_12811"/>
<feature type="transmembrane region" description="Helical" evidence="1">
    <location>
        <begin position="69"/>
        <end position="86"/>
    </location>
</feature>
<organism evidence="2 3">
    <name type="scientific">Prochlorococcus marinus (strain NATL1A)</name>
    <dbReference type="NCBI Taxonomy" id="167555"/>
    <lineage>
        <taxon>Bacteria</taxon>
        <taxon>Bacillati</taxon>
        <taxon>Cyanobacteriota</taxon>
        <taxon>Cyanophyceae</taxon>
        <taxon>Synechococcales</taxon>
        <taxon>Prochlorococcaceae</taxon>
        <taxon>Prochlorococcus</taxon>
    </lineage>
</organism>
<gene>
    <name evidence="2" type="ordered locus">NATL1_12811</name>
</gene>
<name>A2C2X9_PROM1</name>
<feature type="transmembrane region" description="Helical" evidence="1">
    <location>
        <begin position="15"/>
        <end position="33"/>
    </location>
</feature>
<keyword evidence="1" id="KW-0812">Transmembrane</keyword>
<dbReference type="AlphaFoldDB" id="A2C2X9"/>
<dbReference type="Proteomes" id="UP000002592">
    <property type="component" value="Chromosome"/>
</dbReference>
<dbReference type="RefSeq" id="WP_011823904.1">
    <property type="nucleotide sequence ID" value="NC_008819.1"/>
</dbReference>
<dbReference type="EMBL" id="CP000553">
    <property type="protein sequence ID" value="ABM75839.1"/>
    <property type="molecule type" value="Genomic_DNA"/>
</dbReference>
<dbReference type="eggNOG" id="ENOG5032ITT">
    <property type="taxonomic scope" value="Bacteria"/>
</dbReference>
<evidence type="ECO:0000313" key="3">
    <source>
        <dbReference type="Proteomes" id="UP000002592"/>
    </source>
</evidence>
<keyword evidence="1" id="KW-0472">Membrane</keyword>
<evidence type="ECO:0000313" key="2">
    <source>
        <dbReference type="EMBL" id="ABM75839.1"/>
    </source>
</evidence>
<feature type="transmembrane region" description="Helical" evidence="1">
    <location>
        <begin position="40"/>
        <end position="57"/>
    </location>
</feature>
<keyword evidence="1" id="KW-1133">Transmembrane helix</keyword>
<proteinExistence type="predicted"/>
<protein>
    <submittedName>
        <fullName evidence="2">Uncharacterized protein</fullName>
    </submittedName>
</protein>
<dbReference type="HOGENOM" id="CLU_2235230_0_0_3"/>
<accession>A2C2X9</accession>